<evidence type="ECO:0000256" key="2">
    <source>
        <dbReference type="ARBA" id="ARBA00023235"/>
    </source>
</evidence>
<dbReference type="UniPathway" id="UPA00115">
    <property type="reaction ID" value="UER00412"/>
</dbReference>
<dbReference type="PANTHER" id="PTHR43748">
    <property type="entry name" value="RIBOSE-5-PHOSPHATE ISOMERASE 3, CHLOROPLASTIC-RELATED"/>
    <property type="match status" value="1"/>
</dbReference>
<proteinExistence type="inferred from homology"/>
<feature type="binding site" evidence="3">
    <location>
        <begin position="92"/>
        <end position="95"/>
    </location>
    <ligand>
        <name>substrate</name>
    </ligand>
</feature>
<dbReference type="NCBIfam" id="NF001924">
    <property type="entry name" value="PRK00702.1"/>
    <property type="match status" value="1"/>
</dbReference>
<dbReference type="HAMAP" id="MF_00170">
    <property type="entry name" value="Rib_5P_isom_A"/>
    <property type="match status" value="1"/>
</dbReference>
<evidence type="ECO:0000256" key="3">
    <source>
        <dbReference type="HAMAP-Rule" id="MF_00170"/>
    </source>
</evidence>
<gene>
    <name evidence="3" type="primary">rpiA</name>
    <name evidence="4" type="ORF">A0U93_04815</name>
</gene>
<comment type="catalytic activity">
    <reaction evidence="1 3">
        <text>aldehydo-D-ribose 5-phosphate = D-ribulose 5-phosphate</text>
        <dbReference type="Rhea" id="RHEA:14657"/>
        <dbReference type="ChEBI" id="CHEBI:58121"/>
        <dbReference type="ChEBI" id="CHEBI:58273"/>
        <dbReference type="EC" id="5.3.1.6"/>
    </reaction>
</comment>
<dbReference type="GO" id="GO:0004751">
    <property type="term" value="F:ribose-5-phosphate isomerase activity"/>
    <property type="evidence" value="ECO:0007669"/>
    <property type="project" value="UniProtKB-UniRule"/>
</dbReference>
<dbReference type="STRING" id="320497.A0U93_04815"/>
<dbReference type="Pfam" id="PF06026">
    <property type="entry name" value="Rib_5-P_isom_A"/>
    <property type="match status" value="1"/>
</dbReference>
<evidence type="ECO:0000313" key="4">
    <source>
        <dbReference type="EMBL" id="AQS89294.1"/>
    </source>
</evidence>
<comment type="subunit">
    <text evidence="3">Homodimer.</text>
</comment>
<dbReference type="EC" id="5.3.1.6" evidence="3"/>
<dbReference type="NCBIfam" id="TIGR00021">
    <property type="entry name" value="rpiA"/>
    <property type="match status" value="1"/>
</dbReference>
<dbReference type="InterPro" id="IPR050262">
    <property type="entry name" value="Ribose-5P_isomerase"/>
</dbReference>
<feature type="binding site" evidence="3">
    <location>
        <begin position="106"/>
        <end position="109"/>
    </location>
    <ligand>
        <name>substrate</name>
    </ligand>
</feature>
<comment type="pathway">
    <text evidence="3">Carbohydrate degradation; pentose phosphate pathway; D-ribose 5-phosphate from D-ribulose 5-phosphate (non-oxidative stage): step 1/1.</text>
</comment>
<dbReference type="Gene3D" id="3.40.50.1360">
    <property type="match status" value="1"/>
</dbReference>
<dbReference type="SUPFAM" id="SSF75445">
    <property type="entry name" value="D-ribose-5-phosphate isomerase (RpiA), lid domain"/>
    <property type="match status" value="1"/>
</dbReference>
<sequence>MLQDEGIRDRVAQLKEEAARQAVTYVEDGMAIGLGTGSTARFMIDALGERVRTEGLRVCGIPTSEASAEQARRLGIPLTDFVNHPILDIAIDGADEVLRGSLGLVKGLGGALLREKIVATAAKRFVVIVDQSKLVDKLGTHAPVPVEVTPWGWERAAKWLGETGARACKPRMTRDGSLFITDNGNMILDCHYPGIDNPDELCQAILAITGVVDHGLFLGMASEVLVAGLDGIERLVP</sequence>
<feature type="active site" description="Proton acceptor" evidence="3">
    <location>
        <position position="115"/>
    </location>
</feature>
<protein>
    <recommendedName>
        <fullName evidence="3">Ribose-5-phosphate isomerase A</fullName>
        <ecNumber evidence="3">5.3.1.6</ecNumber>
    </recommendedName>
    <alternativeName>
        <fullName evidence="3">Phosphoriboisomerase A</fullName>
        <shortName evidence="3">PRI</shortName>
    </alternativeName>
</protein>
<dbReference type="InterPro" id="IPR037171">
    <property type="entry name" value="NagB/RpiA_transferase-like"/>
</dbReference>
<dbReference type="GO" id="GO:0009052">
    <property type="term" value="P:pentose-phosphate shunt, non-oxidative branch"/>
    <property type="evidence" value="ECO:0007669"/>
    <property type="project" value="UniProtKB-UniRule"/>
</dbReference>
<comment type="similarity">
    <text evidence="3">Belongs to the ribose 5-phosphate isomerase family.</text>
</comment>
<name>A0A1U9KTV9_9PROT</name>
<comment type="function">
    <text evidence="3">Catalyzes the reversible conversion of ribose-5-phosphate to ribulose 5-phosphate.</text>
</comment>
<dbReference type="AlphaFoldDB" id="A0A1U9KTV9"/>
<keyword evidence="2 3" id="KW-0413">Isomerase</keyword>
<feature type="binding site" evidence="3">
    <location>
        <position position="133"/>
    </location>
    <ligand>
        <name>substrate</name>
    </ligand>
</feature>
<dbReference type="FunFam" id="3.40.50.1360:FF:000001">
    <property type="entry name" value="Ribose-5-phosphate isomerase A"/>
    <property type="match status" value="1"/>
</dbReference>
<dbReference type="KEGG" id="nch:A0U93_04815"/>
<dbReference type="PANTHER" id="PTHR43748:SF3">
    <property type="entry name" value="RIBOSE-5-PHOSPHATE ISOMERASE 3, CHLOROPLASTIC-RELATED"/>
    <property type="match status" value="1"/>
</dbReference>
<evidence type="ECO:0000256" key="1">
    <source>
        <dbReference type="ARBA" id="ARBA00001713"/>
    </source>
</evidence>
<dbReference type="CDD" id="cd01398">
    <property type="entry name" value="RPI_A"/>
    <property type="match status" value="1"/>
</dbReference>
<evidence type="ECO:0000313" key="5">
    <source>
        <dbReference type="Proteomes" id="UP000188604"/>
    </source>
</evidence>
<dbReference type="Gene3D" id="3.30.70.260">
    <property type="match status" value="1"/>
</dbReference>
<dbReference type="InterPro" id="IPR020672">
    <property type="entry name" value="Ribose5P_isomerase_typA_subgr"/>
</dbReference>
<dbReference type="SUPFAM" id="SSF100950">
    <property type="entry name" value="NagB/RpiA/CoA transferase-like"/>
    <property type="match status" value="1"/>
</dbReference>
<accession>A0A1U9KTV9</accession>
<dbReference type="OrthoDB" id="5870696at2"/>
<feature type="binding site" evidence="3">
    <location>
        <begin position="36"/>
        <end position="39"/>
    </location>
    <ligand>
        <name>substrate</name>
    </ligand>
</feature>
<dbReference type="EMBL" id="CP014691">
    <property type="protein sequence ID" value="AQS89294.1"/>
    <property type="molecule type" value="Genomic_DNA"/>
</dbReference>
<organism evidence="4 5">
    <name type="scientific">Neoasaia chiangmaiensis</name>
    <dbReference type="NCBI Taxonomy" id="320497"/>
    <lineage>
        <taxon>Bacteria</taxon>
        <taxon>Pseudomonadati</taxon>
        <taxon>Pseudomonadota</taxon>
        <taxon>Alphaproteobacteria</taxon>
        <taxon>Acetobacterales</taxon>
        <taxon>Acetobacteraceae</taxon>
        <taxon>Neoasaia</taxon>
    </lineage>
</organism>
<reference evidence="4 5" key="1">
    <citation type="submission" date="2016-03" db="EMBL/GenBank/DDBJ databases">
        <title>Acetic acid bacteria sequencing.</title>
        <authorList>
            <person name="Brandt J."/>
            <person name="Jakob F."/>
            <person name="Vogel R.F."/>
        </authorList>
    </citation>
    <scope>NUCLEOTIDE SEQUENCE [LARGE SCALE GENOMIC DNA]</scope>
    <source>
        <strain evidence="4 5">NBRC 101099</strain>
    </source>
</reference>
<keyword evidence="5" id="KW-1185">Reference proteome</keyword>
<dbReference type="Proteomes" id="UP000188604">
    <property type="component" value="Chromosome"/>
</dbReference>
<dbReference type="InterPro" id="IPR004788">
    <property type="entry name" value="Ribose5P_isomerase_type_A"/>
</dbReference>